<organism evidence="2 3">
    <name type="scientific">Phytophthora rubi</name>
    <dbReference type="NCBI Taxonomy" id="129364"/>
    <lineage>
        <taxon>Eukaryota</taxon>
        <taxon>Sar</taxon>
        <taxon>Stramenopiles</taxon>
        <taxon>Oomycota</taxon>
        <taxon>Peronosporomycetes</taxon>
        <taxon>Peronosporales</taxon>
        <taxon>Peronosporaceae</taxon>
        <taxon>Phytophthora</taxon>
    </lineage>
</organism>
<feature type="region of interest" description="Disordered" evidence="1">
    <location>
        <begin position="323"/>
        <end position="364"/>
    </location>
</feature>
<evidence type="ECO:0000313" key="3">
    <source>
        <dbReference type="Proteomes" id="UP000429607"/>
    </source>
</evidence>
<gene>
    <name evidence="2" type="ORF">PR001_g749</name>
</gene>
<reference evidence="2 3" key="1">
    <citation type="submission" date="2018-09" db="EMBL/GenBank/DDBJ databases">
        <title>Genomic investigation of the strawberry pathogen Phytophthora fragariae indicates pathogenicity is determined by transcriptional variation in three key races.</title>
        <authorList>
            <person name="Adams T.M."/>
            <person name="Armitage A.D."/>
            <person name="Sobczyk M.K."/>
            <person name="Bates H.J."/>
            <person name="Dunwell J.M."/>
            <person name="Nellist C.F."/>
            <person name="Harrison R.J."/>
        </authorList>
    </citation>
    <scope>NUCLEOTIDE SEQUENCE [LARGE SCALE GENOMIC DNA]</scope>
    <source>
        <strain evidence="2 3">SCRP249</strain>
    </source>
</reference>
<comment type="caution">
    <text evidence="2">The sequence shown here is derived from an EMBL/GenBank/DDBJ whole genome shotgun (WGS) entry which is preliminary data.</text>
</comment>
<accession>A0A6A3PHY3</accession>
<sequence length="378" mass="41527">MRATSEEQGLSLFPDADFASRLLLDVALALIVQAAPSSALIDNLPDQAQQTAGTLSPDVPLVELLNARPEATGLVAPAAPPRVDTAPTIYAQVNRVLDRVAPAAGVAVALTSHSFRRGGAQHANGCADMTARWIFDRGAWNLTTTNKGFNYIFNTSKQDHMIAKVLSGYKPKAAIPLQDLSSFDSQTLESIDEVQRNLLVACYQLETEIYNVNKKVIDVLTAGVVRHNPLLKSLSPRSPAVKRIETCVTHAGHSLADLLAWPTHLAKAPVSCTDIAQDDKPQVHRDPKPRETSYEQKVIDHQSAVIEHFIENSNRQEARMDRFEAKMNGNPVPPTRKRAKGDEDADDFSKPKKKQRRGSATDLHATWFTWYAQESVGK</sequence>
<feature type="region of interest" description="Disordered" evidence="1">
    <location>
        <begin position="277"/>
        <end position="296"/>
    </location>
</feature>
<name>A0A6A3PHY3_9STRA</name>
<dbReference type="Proteomes" id="UP000429607">
    <property type="component" value="Unassembled WGS sequence"/>
</dbReference>
<dbReference type="EMBL" id="QXFV01000020">
    <property type="protein sequence ID" value="KAE9052168.1"/>
    <property type="molecule type" value="Genomic_DNA"/>
</dbReference>
<proteinExistence type="predicted"/>
<evidence type="ECO:0000313" key="2">
    <source>
        <dbReference type="EMBL" id="KAE9052168.1"/>
    </source>
</evidence>
<evidence type="ECO:0000256" key="1">
    <source>
        <dbReference type="SAM" id="MobiDB-lite"/>
    </source>
</evidence>
<protein>
    <submittedName>
        <fullName evidence="2">Uncharacterized protein</fullName>
    </submittedName>
</protein>
<dbReference type="AlphaFoldDB" id="A0A6A3PHY3"/>